<feature type="region of interest" description="Disordered" evidence="1">
    <location>
        <begin position="21"/>
        <end position="55"/>
    </location>
</feature>
<organism evidence="2 3">
    <name type="scientific">Nephila pilipes</name>
    <name type="common">Giant wood spider</name>
    <name type="synonym">Nephila maculata</name>
    <dbReference type="NCBI Taxonomy" id="299642"/>
    <lineage>
        <taxon>Eukaryota</taxon>
        <taxon>Metazoa</taxon>
        <taxon>Ecdysozoa</taxon>
        <taxon>Arthropoda</taxon>
        <taxon>Chelicerata</taxon>
        <taxon>Arachnida</taxon>
        <taxon>Araneae</taxon>
        <taxon>Araneomorphae</taxon>
        <taxon>Entelegynae</taxon>
        <taxon>Araneoidea</taxon>
        <taxon>Nephilidae</taxon>
        <taxon>Nephila</taxon>
    </lineage>
</organism>
<gene>
    <name evidence="2" type="ORF">NPIL_371381</name>
</gene>
<feature type="compositionally biased region" description="Basic and acidic residues" evidence="1">
    <location>
        <begin position="32"/>
        <end position="44"/>
    </location>
</feature>
<sequence length="92" mass="10918">MKNPNFRETIRKIPLYDRDEDKVLDENDTDKEESISVRENDSQSERVQQAIQKDDKHRDGAEIEALLGLPYLSGVWYRIRVNIEELWRMGLV</sequence>
<proteinExistence type="predicted"/>
<name>A0A8X6PED9_NEPPI</name>
<evidence type="ECO:0000313" key="2">
    <source>
        <dbReference type="EMBL" id="GFT60573.1"/>
    </source>
</evidence>
<dbReference type="AlphaFoldDB" id="A0A8X6PED9"/>
<protein>
    <submittedName>
        <fullName evidence="2">Uncharacterized protein</fullName>
    </submittedName>
</protein>
<dbReference type="EMBL" id="BMAW01114172">
    <property type="protein sequence ID" value="GFT60573.1"/>
    <property type="molecule type" value="Genomic_DNA"/>
</dbReference>
<evidence type="ECO:0000313" key="3">
    <source>
        <dbReference type="Proteomes" id="UP000887013"/>
    </source>
</evidence>
<comment type="caution">
    <text evidence="2">The sequence shown here is derived from an EMBL/GenBank/DDBJ whole genome shotgun (WGS) entry which is preliminary data.</text>
</comment>
<dbReference type="Proteomes" id="UP000887013">
    <property type="component" value="Unassembled WGS sequence"/>
</dbReference>
<accession>A0A8X6PED9</accession>
<keyword evidence="3" id="KW-1185">Reference proteome</keyword>
<evidence type="ECO:0000256" key="1">
    <source>
        <dbReference type="SAM" id="MobiDB-lite"/>
    </source>
</evidence>
<reference evidence="2" key="1">
    <citation type="submission" date="2020-08" db="EMBL/GenBank/DDBJ databases">
        <title>Multicomponent nature underlies the extraordinary mechanical properties of spider dragline silk.</title>
        <authorList>
            <person name="Kono N."/>
            <person name="Nakamura H."/>
            <person name="Mori M."/>
            <person name="Yoshida Y."/>
            <person name="Ohtoshi R."/>
            <person name="Malay A.D."/>
            <person name="Moran D.A.P."/>
            <person name="Tomita M."/>
            <person name="Numata K."/>
            <person name="Arakawa K."/>
        </authorList>
    </citation>
    <scope>NUCLEOTIDE SEQUENCE</scope>
</reference>